<dbReference type="STRING" id="394503.Ccel_2689"/>
<evidence type="ECO:0000256" key="8">
    <source>
        <dbReference type="ARBA" id="ARBA00023798"/>
    </source>
</evidence>
<dbReference type="KEGG" id="cce:Ccel_2689"/>
<dbReference type="PROSITE" id="PS00211">
    <property type="entry name" value="ABC_TRANSPORTER_1"/>
    <property type="match status" value="1"/>
</dbReference>
<feature type="domain" description="ABC transporter" evidence="10">
    <location>
        <begin position="6"/>
        <end position="244"/>
    </location>
</feature>
<dbReference type="GO" id="GO:0016887">
    <property type="term" value="F:ATP hydrolysis activity"/>
    <property type="evidence" value="ECO:0007669"/>
    <property type="project" value="InterPro"/>
</dbReference>
<dbReference type="CDD" id="cd03215">
    <property type="entry name" value="ABC_Carb_Monos_II"/>
    <property type="match status" value="1"/>
</dbReference>
<dbReference type="HOGENOM" id="CLU_000604_92_3_9"/>
<name>B8I714_RUMCH</name>
<evidence type="ECO:0000256" key="1">
    <source>
        <dbReference type="ARBA" id="ARBA00004417"/>
    </source>
</evidence>
<evidence type="ECO:0000313" key="11">
    <source>
        <dbReference type="EMBL" id="ACL77006.1"/>
    </source>
</evidence>
<dbReference type="PROSITE" id="PS50893">
    <property type="entry name" value="ABC_TRANSPORTER_2"/>
    <property type="match status" value="2"/>
</dbReference>
<dbReference type="OrthoDB" id="9771863at2"/>
<dbReference type="EC" id="7.6.2.13" evidence="8"/>
<comment type="subunit">
    <text evidence="3">The complex is composed of two ATP-binding proteins (LsrA), two transmembrane proteins (LsrC and LsrD) and a solute-binding protein (LsrB).</text>
</comment>
<dbReference type="SMART" id="SM00382">
    <property type="entry name" value="AAA"/>
    <property type="match status" value="2"/>
</dbReference>
<feature type="domain" description="ABC transporter" evidence="10">
    <location>
        <begin position="254"/>
        <end position="498"/>
    </location>
</feature>
<reference evidence="11 12" key="1">
    <citation type="submission" date="2009-01" db="EMBL/GenBank/DDBJ databases">
        <title>Complete sequence of Clostridium cellulolyticum H10.</title>
        <authorList>
            <consortium name="US DOE Joint Genome Institute"/>
            <person name="Lucas S."/>
            <person name="Copeland A."/>
            <person name="Lapidus A."/>
            <person name="Glavina del Rio T."/>
            <person name="Dalin E."/>
            <person name="Tice H."/>
            <person name="Bruce D."/>
            <person name="Goodwin L."/>
            <person name="Pitluck S."/>
            <person name="Chertkov O."/>
            <person name="Saunders E."/>
            <person name="Brettin T."/>
            <person name="Detter J.C."/>
            <person name="Han C."/>
            <person name="Larimer F."/>
            <person name="Land M."/>
            <person name="Hauser L."/>
            <person name="Kyrpides N."/>
            <person name="Ivanova N."/>
            <person name="Zhou J."/>
            <person name="Richardson P."/>
        </authorList>
    </citation>
    <scope>NUCLEOTIDE SEQUENCE [LARGE SCALE GENOMIC DNA]</scope>
    <source>
        <strain evidence="12">ATCC 35319 / DSM 5812 / JCM 6584 / H10</strain>
    </source>
</reference>
<evidence type="ECO:0000256" key="9">
    <source>
        <dbReference type="ARBA" id="ARBA00034076"/>
    </source>
</evidence>
<proteinExistence type="inferred from homology"/>
<evidence type="ECO:0000256" key="6">
    <source>
        <dbReference type="ARBA" id="ARBA00022840"/>
    </source>
</evidence>
<dbReference type="InterPro" id="IPR017871">
    <property type="entry name" value="ABC_transporter-like_CS"/>
</dbReference>
<dbReference type="PANTHER" id="PTHR43790:SF2">
    <property type="entry name" value="AUTOINDUCER 2 IMPORT ATP-BINDING PROTEIN LSRA"/>
    <property type="match status" value="1"/>
</dbReference>
<protein>
    <recommendedName>
        <fullName evidence="4">Autoinducer 2 import ATP-binding protein LsrA</fullName>
        <ecNumber evidence="8">7.6.2.13</ecNumber>
    </recommendedName>
</protein>
<dbReference type="Proteomes" id="UP000001349">
    <property type="component" value="Chromosome"/>
</dbReference>
<comment type="similarity">
    <text evidence="2">Belongs to the ABC transporter superfamily. AI-2 autoinducer porter (TC 3.A.1.2.8) family.</text>
</comment>
<dbReference type="SUPFAM" id="SSF52540">
    <property type="entry name" value="P-loop containing nucleoside triphosphate hydrolases"/>
    <property type="match status" value="2"/>
</dbReference>
<evidence type="ECO:0000256" key="3">
    <source>
        <dbReference type="ARBA" id="ARBA00011262"/>
    </source>
</evidence>
<comment type="catalytic activity">
    <reaction evidence="9">
        <text>ATP + H2O + (2R,4S)-2-methyl-2,3,3,4-tetrahydroxytetrahydrofuran-[AI-2-binding protein]Side 1 = ADP + phosphate + (2R,4S)-2-methyl-2,3,3,4-tetrahydroxytetrahydrofuranSide 2 + [AI-2-binding protein]Side 1.</text>
        <dbReference type="EC" id="7.6.2.13"/>
    </reaction>
</comment>
<sequence length="504" mass="56213">MGVPKLEIRRINKYFSESFSLCNVSLDVFPGEVHAIIGENGSGKSTVTKIISGLIKQDSGSIFIDGKPVSYNSVSGARQNGIYCAWQDINLYPNLTVAENIYMDYSYLLKGHFNTVNLYKMFDACSIVFKEFNINIDITARISQLGYAQKQIVELIKAYISNAQIVIFDEPSSTLTEPEKAILYKIINTLKAKNTAIFYITHLVDEIELISDRFTVMYQGKVVGTQTVSETAKEDVIKLLSVPIEKLRYPKLNIPLGKVVMSVKNLCSANLLSSINFDLHKSEILGITGLMGSGRSLLAKCLYGLTPIKNGTIEIDGQVQTINDPNDAFRNGIAFLPEDRTDSSIFSYLNLENNVTVSALKRFEQYKYLHNEIMTSVTDSYIKKLSIRPGNLDDLLKNYSGGNQQKAAVARWIMTRSKIYILDEPTRGIDVASKVDIYNCMLDLVSKGASIILISSDIEEILGMCDRILVLAEGNITGEFQRSEATKEAIMYEAIINCPERYLG</sequence>
<organism evidence="11 12">
    <name type="scientific">Ruminiclostridium cellulolyticum (strain ATCC 35319 / DSM 5812 / JCM 6584 / H10)</name>
    <name type="common">Clostridium cellulolyticum</name>
    <dbReference type="NCBI Taxonomy" id="394503"/>
    <lineage>
        <taxon>Bacteria</taxon>
        <taxon>Bacillati</taxon>
        <taxon>Bacillota</taxon>
        <taxon>Clostridia</taxon>
        <taxon>Eubacteriales</taxon>
        <taxon>Oscillospiraceae</taxon>
        <taxon>Ruminiclostridium</taxon>
    </lineage>
</organism>
<evidence type="ECO:0000313" key="12">
    <source>
        <dbReference type="Proteomes" id="UP000001349"/>
    </source>
</evidence>
<keyword evidence="12" id="KW-1185">Reference proteome</keyword>
<dbReference type="InterPro" id="IPR003439">
    <property type="entry name" value="ABC_transporter-like_ATP-bd"/>
</dbReference>
<comment type="function">
    <text evidence="7">Part of the ABC transporter complex LsrABCD involved in autoinducer 2 (AI-2) import. Responsible for energy coupling to the transport system.</text>
</comment>
<comment type="subcellular location">
    <subcellularLocation>
        <location evidence="1">Cell inner membrane</location>
        <topology evidence="1">Peripheral membrane protein</topology>
    </subcellularLocation>
</comment>
<evidence type="ECO:0000256" key="2">
    <source>
        <dbReference type="ARBA" id="ARBA00009404"/>
    </source>
</evidence>
<keyword evidence="5" id="KW-0547">Nucleotide-binding</keyword>
<dbReference type="GO" id="GO:0005524">
    <property type="term" value="F:ATP binding"/>
    <property type="evidence" value="ECO:0007669"/>
    <property type="project" value="UniProtKB-KW"/>
</dbReference>
<evidence type="ECO:0000256" key="7">
    <source>
        <dbReference type="ARBA" id="ARBA00023747"/>
    </source>
</evidence>
<evidence type="ECO:0000256" key="5">
    <source>
        <dbReference type="ARBA" id="ARBA00022741"/>
    </source>
</evidence>
<dbReference type="PANTHER" id="PTHR43790">
    <property type="entry name" value="CARBOHYDRATE TRANSPORT ATP-BINDING PROTEIN MG119-RELATED"/>
    <property type="match status" value="1"/>
</dbReference>
<dbReference type="CDD" id="cd03216">
    <property type="entry name" value="ABC_Carb_Monos_I"/>
    <property type="match status" value="1"/>
</dbReference>
<dbReference type="Pfam" id="PF00005">
    <property type="entry name" value="ABC_tran"/>
    <property type="match status" value="2"/>
</dbReference>
<dbReference type="InterPro" id="IPR003593">
    <property type="entry name" value="AAA+_ATPase"/>
</dbReference>
<dbReference type="EMBL" id="CP001348">
    <property type="protein sequence ID" value="ACL77006.1"/>
    <property type="molecule type" value="Genomic_DNA"/>
</dbReference>
<dbReference type="InterPro" id="IPR050107">
    <property type="entry name" value="ABC_carbohydrate_import_ATPase"/>
</dbReference>
<gene>
    <name evidence="11" type="ordered locus">Ccel_2689</name>
</gene>
<evidence type="ECO:0000259" key="10">
    <source>
        <dbReference type="PROSITE" id="PS50893"/>
    </source>
</evidence>
<accession>B8I714</accession>
<evidence type="ECO:0000256" key="4">
    <source>
        <dbReference type="ARBA" id="ARBA00019459"/>
    </source>
</evidence>
<dbReference type="AlphaFoldDB" id="B8I714"/>
<dbReference type="GO" id="GO:0005886">
    <property type="term" value="C:plasma membrane"/>
    <property type="evidence" value="ECO:0007669"/>
    <property type="project" value="UniProtKB-SubCell"/>
</dbReference>
<keyword evidence="6" id="KW-0067">ATP-binding</keyword>
<dbReference type="RefSeq" id="WP_015926087.1">
    <property type="nucleotide sequence ID" value="NC_011898.1"/>
</dbReference>
<dbReference type="InterPro" id="IPR027417">
    <property type="entry name" value="P-loop_NTPase"/>
</dbReference>
<dbReference type="Gene3D" id="3.40.50.300">
    <property type="entry name" value="P-loop containing nucleotide triphosphate hydrolases"/>
    <property type="match status" value="2"/>
</dbReference>
<dbReference type="eggNOG" id="COG1129">
    <property type="taxonomic scope" value="Bacteria"/>
</dbReference>